<feature type="chain" id="PRO_5037497384" evidence="2">
    <location>
        <begin position="19"/>
        <end position="264"/>
    </location>
</feature>
<feature type="signal peptide" evidence="2">
    <location>
        <begin position="1"/>
        <end position="18"/>
    </location>
</feature>
<dbReference type="AlphaFoldDB" id="A0A941F3P5"/>
<evidence type="ECO:0000259" key="3">
    <source>
        <dbReference type="Pfam" id="PF04536"/>
    </source>
</evidence>
<dbReference type="EMBL" id="JAGTAR010000008">
    <property type="protein sequence ID" value="MBR8535354.1"/>
    <property type="molecule type" value="Genomic_DNA"/>
</dbReference>
<evidence type="ECO:0000256" key="2">
    <source>
        <dbReference type="SAM" id="SignalP"/>
    </source>
</evidence>
<feature type="domain" description="TPM" evidence="3">
    <location>
        <begin position="32"/>
        <end position="158"/>
    </location>
</feature>
<reference evidence="4" key="1">
    <citation type="journal article" date="2018" name="Int. J. Syst. Evol. Microbiol.">
        <title>Carboxylicivirga sediminis sp. nov., isolated from coastal sediment.</title>
        <authorList>
            <person name="Wang F.Q."/>
            <person name="Ren L.H."/>
            <person name="Zou R.J."/>
            <person name="Sun Y.Z."/>
            <person name="Liu X.J."/>
            <person name="Jiang F."/>
            <person name="Liu L.J."/>
        </authorList>
    </citation>
    <scope>NUCLEOTIDE SEQUENCE</scope>
    <source>
        <strain evidence="4">JR1</strain>
    </source>
</reference>
<proteinExistence type="predicted"/>
<dbReference type="Pfam" id="PF04536">
    <property type="entry name" value="TPM_phosphatase"/>
    <property type="match status" value="1"/>
</dbReference>
<evidence type="ECO:0000313" key="5">
    <source>
        <dbReference type="Proteomes" id="UP000679220"/>
    </source>
</evidence>
<protein>
    <submittedName>
        <fullName evidence="4">TPM domain-containing protein</fullName>
    </submittedName>
</protein>
<evidence type="ECO:0000313" key="4">
    <source>
        <dbReference type="EMBL" id="MBR8535354.1"/>
    </source>
</evidence>
<dbReference type="PANTHER" id="PTHR30373">
    <property type="entry name" value="UPF0603 PROTEIN YGCG"/>
    <property type="match status" value="1"/>
</dbReference>
<dbReference type="InterPro" id="IPR007621">
    <property type="entry name" value="TPM_dom"/>
</dbReference>
<feature type="transmembrane region" description="Helical" evidence="1">
    <location>
        <begin position="176"/>
        <end position="195"/>
    </location>
</feature>
<sequence>MNKYILILIALWSIMANAQDIPERPNPPRLLNDYAGLLSAQQTQQLENHLANFARETSTQIAILLVNDFGGTSREDFAFKVGEKWGIGQKGKNNGIVVVIKPRIGNSRGEAFIATGYGLEGAVPDAVANRIIDHEMIPYFKQNDYYSGIAAATNRLMALTRGEYTADDYLDQTGNGGGIGFVGIIFFFIIVSFIMKAAGGRRRNSLGGSSLPFWLLMSMMGSSSNRSHSGSFGNFSSGGGSFGGGGFGGFGGGSFGGGGAGGSW</sequence>
<reference evidence="4" key="2">
    <citation type="submission" date="2021-04" db="EMBL/GenBank/DDBJ databases">
        <authorList>
            <person name="Zhang T."/>
            <person name="Zhang Y."/>
            <person name="Lu D."/>
            <person name="Zuo D."/>
            <person name="Du Z."/>
        </authorList>
    </citation>
    <scope>NUCLEOTIDE SEQUENCE</scope>
    <source>
        <strain evidence="4">JR1</strain>
    </source>
</reference>
<evidence type="ECO:0000256" key="1">
    <source>
        <dbReference type="SAM" id="Phobius"/>
    </source>
</evidence>
<keyword evidence="1" id="KW-0812">Transmembrane</keyword>
<dbReference type="Proteomes" id="UP000679220">
    <property type="component" value="Unassembled WGS sequence"/>
</dbReference>
<dbReference type="Gene3D" id="3.10.310.50">
    <property type="match status" value="1"/>
</dbReference>
<dbReference type="RefSeq" id="WP_212189258.1">
    <property type="nucleotide sequence ID" value="NZ_JAGTAR010000008.1"/>
</dbReference>
<name>A0A941F3P5_9BACT</name>
<keyword evidence="5" id="KW-1185">Reference proteome</keyword>
<dbReference type="PANTHER" id="PTHR30373:SF2">
    <property type="entry name" value="UPF0603 PROTEIN YGCG"/>
    <property type="match status" value="1"/>
</dbReference>
<keyword evidence="1" id="KW-1133">Transmembrane helix</keyword>
<comment type="caution">
    <text evidence="4">The sequence shown here is derived from an EMBL/GenBank/DDBJ whole genome shotgun (WGS) entry which is preliminary data.</text>
</comment>
<organism evidence="4 5">
    <name type="scientific">Carboxylicivirga sediminis</name>
    <dbReference type="NCBI Taxonomy" id="2006564"/>
    <lineage>
        <taxon>Bacteria</taxon>
        <taxon>Pseudomonadati</taxon>
        <taxon>Bacteroidota</taxon>
        <taxon>Bacteroidia</taxon>
        <taxon>Marinilabiliales</taxon>
        <taxon>Marinilabiliaceae</taxon>
        <taxon>Carboxylicivirga</taxon>
    </lineage>
</organism>
<keyword evidence="1" id="KW-0472">Membrane</keyword>
<gene>
    <name evidence="4" type="ORF">KDU71_07265</name>
</gene>
<accession>A0A941F3P5</accession>
<keyword evidence="2" id="KW-0732">Signal</keyword>